<evidence type="ECO:0000259" key="1">
    <source>
        <dbReference type="Pfam" id="PF13860"/>
    </source>
</evidence>
<dbReference type="InterPro" id="IPR026444">
    <property type="entry name" value="Secre_tail"/>
</dbReference>
<organism evidence="2 3">
    <name type="scientific">Eiseniibacteriota bacterium</name>
    <dbReference type="NCBI Taxonomy" id="2212470"/>
    <lineage>
        <taxon>Bacteria</taxon>
        <taxon>Candidatus Eiseniibacteriota</taxon>
    </lineage>
</organism>
<dbReference type="InterPro" id="IPR025965">
    <property type="entry name" value="FlgD/Vpr_Ig-like"/>
</dbReference>
<protein>
    <submittedName>
        <fullName evidence="2">T9SS type A sorting domain-containing protein</fullName>
    </submittedName>
</protein>
<proteinExistence type="predicted"/>
<dbReference type="EMBL" id="VBOV01000105">
    <property type="protein sequence ID" value="TMQ59240.1"/>
    <property type="molecule type" value="Genomic_DNA"/>
</dbReference>
<gene>
    <name evidence="2" type="ORF">E6K75_04360</name>
</gene>
<sequence length="570" mass="62930">MLLRRAAIALTRASRPSFLHPKQSPRRHPMRSRRYLELLAALTLFCAGALLAGGASAVPVWSIDQDISGGDVNETYTSSNGQRFMAMDDSNNLYIAFFDNRFKIIGGDNNFEIFFRKFIFNFGAPTITRVTNSPNMSKYPSMATRNWGAGDYDTQQDSGRLYIVWQDGRLFAPTGTEPPSYQIFMRTFRTQGGTGFGPELQVSPFDTANAATLPVVTVGDSNRVWIVWQKPISGTGTTALFERVYHSNTGVLDTLVQLTPGIAFAGNASIAASRDGVVHLVWADTRVGGNIQQIWTKRFLPGSGWTADEQLVFSPAASSAPSITTDYRGHAHLVWVDRRAGGPDVFYKEYVPGVGWDLVDTQITTLTTSSQIQPYVDADAMSNVYTVWTDSRNGSSNPDIFYDTRMRGTWAGNTPLVYSATDTTNSVQQYPGIAHDEFGTAYVTWTDERLPASIGKNREVFYKTGTNVVTAVPVPERPALARLLRNYPNPFNPITKVNFVLDRSAQVSLRVFDVQGRAVRTLLDGYLTSGPRIVGWDGRDDRGQQLPSGTYFMRLGGGGSYLSRTVNLVK</sequence>
<dbReference type="AlphaFoldDB" id="A0A538T6H9"/>
<accession>A0A538T6H9</accession>
<dbReference type="Proteomes" id="UP000320913">
    <property type="component" value="Unassembled WGS sequence"/>
</dbReference>
<dbReference type="Gene3D" id="2.60.40.4070">
    <property type="match status" value="1"/>
</dbReference>
<reference evidence="2 3" key="1">
    <citation type="journal article" date="2019" name="Nat. Microbiol.">
        <title>Mediterranean grassland soil C-N compound turnover is dependent on rainfall and depth, and is mediated by genomically divergent microorganisms.</title>
        <authorList>
            <person name="Diamond S."/>
            <person name="Andeer P.F."/>
            <person name="Li Z."/>
            <person name="Crits-Christoph A."/>
            <person name="Burstein D."/>
            <person name="Anantharaman K."/>
            <person name="Lane K.R."/>
            <person name="Thomas B.C."/>
            <person name="Pan C."/>
            <person name="Northen T.R."/>
            <person name="Banfield J.F."/>
        </authorList>
    </citation>
    <scope>NUCLEOTIDE SEQUENCE [LARGE SCALE GENOMIC DNA]</scope>
    <source>
        <strain evidence="2">WS_5</strain>
    </source>
</reference>
<dbReference type="NCBIfam" id="TIGR04183">
    <property type="entry name" value="Por_Secre_tail"/>
    <property type="match status" value="1"/>
</dbReference>
<name>A0A538T6H9_UNCEI</name>
<comment type="caution">
    <text evidence="2">The sequence shown here is derived from an EMBL/GenBank/DDBJ whole genome shotgun (WGS) entry which is preliminary data.</text>
</comment>
<evidence type="ECO:0000313" key="2">
    <source>
        <dbReference type="EMBL" id="TMQ59240.1"/>
    </source>
</evidence>
<feature type="domain" description="FlgD/Vpr Ig-like" evidence="1">
    <location>
        <begin position="496"/>
        <end position="551"/>
    </location>
</feature>
<evidence type="ECO:0000313" key="3">
    <source>
        <dbReference type="Proteomes" id="UP000320913"/>
    </source>
</evidence>
<dbReference type="Pfam" id="PF13860">
    <property type="entry name" value="FlgD_ig"/>
    <property type="match status" value="1"/>
</dbReference>